<evidence type="ECO:0000313" key="3">
    <source>
        <dbReference type="Proteomes" id="UP000233551"/>
    </source>
</evidence>
<protein>
    <submittedName>
        <fullName evidence="2">Uncharacterized protein</fullName>
    </submittedName>
</protein>
<dbReference type="AlphaFoldDB" id="A0A2I0KKM1"/>
<evidence type="ECO:0000256" key="1">
    <source>
        <dbReference type="SAM" id="MobiDB-lite"/>
    </source>
</evidence>
<sequence length="255" mass="28629">MSQLATTVSKLEGAKGKLPSQMEINPRENASAVMLRSRKVLEPATPSQNRAQDKTDENETRKEKSTDGTKEDNINTPIQKIVIPPTFPEEAEQGRKNKCGGECIGRYPKEIVTEVQGSGALNLGPLKDTRIIIQLAHRSNSYPEGMIQDVLIKDEVDWAIQQSKDDYDAQWENDGRAKDSIRPLKSLIDVSGRFENSVLPLPTTTDRILPSIVRAPKLELKKLPENLKYVYLGEEETLPIIITKELTRVQEEQLI</sequence>
<reference evidence="2 3" key="1">
    <citation type="submission" date="2017-11" db="EMBL/GenBank/DDBJ databases">
        <title>De-novo sequencing of pomegranate (Punica granatum L.) genome.</title>
        <authorList>
            <person name="Akparov Z."/>
            <person name="Amiraslanov A."/>
            <person name="Hajiyeva S."/>
            <person name="Abbasov M."/>
            <person name="Kaur K."/>
            <person name="Hamwieh A."/>
            <person name="Solovyev V."/>
            <person name="Salamov A."/>
            <person name="Braich B."/>
            <person name="Kosarev P."/>
            <person name="Mahmoud A."/>
            <person name="Hajiyev E."/>
            <person name="Babayeva S."/>
            <person name="Izzatullayeva V."/>
            <person name="Mammadov A."/>
            <person name="Mammadov A."/>
            <person name="Sharifova S."/>
            <person name="Ojaghi J."/>
            <person name="Eynullazada K."/>
            <person name="Bayramov B."/>
            <person name="Abdulazimova A."/>
            <person name="Shahmuradov I."/>
        </authorList>
    </citation>
    <scope>NUCLEOTIDE SEQUENCE [LARGE SCALE GENOMIC DNA]</scope>
    <source>
        <strain evidence="3">cv. AG2017</strain>
        <tissue evidence="2">Leaf</tissue>
    </source>
</reference>
<dbReference type="EMBL" id="PGOL01000523">
    <property type="protein sequence ID" value="PKI69052.1"/>
    <property type="molecule type" value="Genomic_DNA"/>
</dbReference>
<accession>A0A2I0KKM1</accession>
<name>A0A2I0KKM1_PUNGR</name>
<proteinExistence type="predicted"/>
<feature type="compositionally biased region" description="Basic and acidic residues" evidence="1">
    <location>
        <begin position="51"/>
        <end position="73"/>
    </location>
</feature>
<gene>
    <name evidence="2" type="ORF">CRG98_010521</name>
</gene>
<comment type="caution">
    <text evidence="2">The sequence shown here is derived from an EMBL/GenBank/DDBJ whole genome shotgun (WGS) entry which is preliminary data.</text>
</comment>
<keyword evidence="3" id="KW-1185">Reference proteome</keyword>
<dbReference type="Proteomes" id="UP000233551">
    <property type="component" value="Unassembled WGS sequence"/>
</dbReference>
<evidence type="ECO:0000313" key="2">
    <source>
        <dbReference type="EMBL" id="PKI69052.1"/>
    </source>
</evidence>
<organism evidence="2 3">
    <name type="scientific">Punica granatum</name>
    <name type="common">Pomegranate</name>
    <dbReference type="NCBI Taxonomy" id="22663"/>
    <lineage>
        <taxon>Eukaryota</taxon>
        <taxon>Viridiplantae</taxon>
        <taxon>Streptophyta</taxon>
        <taxon>Embryophyta</taxon>
        <taxon>Tracheophyta</taxon>
        <taxon>Spermatophyta</taxon>
        <taxon>Magnoliopsida</taxon>
        <taxon>eudicotyledons</taxon>
        <taxon>Gunneridae</taxon>
        <taxon>Pentapetalae</taxon>
        <taxon>rosids</taxon>
        <taxon>malvids</taxon>
        <taxon>Myrtales</taxon>
        <taxon>Lythraceae</taxon>
        <taxon>Punica</taxon>
    </lineage>
</organism>
<dbReference type="STRING" id="22663.A0A2I0KKM1"/>
<feature type="region of interest" description="Disordered" evidence="1">
    <location>
        <begin position="1"/>
        <end position="76"/>
    </location>
</feature>